<evidence type="ECO:0000313" key="3">
    <source>
        <dbReference type="Proteomes" id="UP000078576"/>
    </source>
</evidence>
<dbReference type="AlphaFoldDB" id="A0A194UYI9"/>
<feature type="region of interest" description="Disordered" evidence="1">
    <location>
        <begin position="23"/>
        <end position="69"/>
    </location>
</feature>
<evidence type="ECO:0000313" key="2">
    <source>
        <dbReference type="EMBL" id="KUI56689.1"/>
    </source>
</evidence>
<dbReference type="Proteomes" id="UP000078576">
    <property type="component" value="Unassembled WGS sequence"/>
</dbReference>
<feature type="compositionally biased region" description="Polar residues" evidence="1">
    <location>
        <begin position="28"/>
        <end position="48"/>
    </location>
</feature>
<dbReference type="OrthoDB" id="4755894at2759"/>
<name>A0A194UYI9_CYTMA</name>
<feature type="compositionally biased region" description="Low complexity" evidence="1">
    <location>
        <begin position="49"/>
        <end position="60"/>
    </location>
</feature>
<sequence length="99" mass="11093">MSPTYTMSAHLCKQIAASWKEMRHPLESGQTSPTGNAHFNNGSYFQRASSPSGSDNGKSSMDNRRSRIDVLSSDLTEDLTFDGTFMPQHRFSRRAFQDS</sequence>
<gene>
    <name evidence="2" type="ORF">VP1G_04030</name>
</gene>
<dbReference type="EMBL" id="KN714691">
    <property type="protein sequence ID" value="KUI56689.1"/>
    <property type="molecule type" value="Genomic_DNA"/>
</dbReference>
<evidence type="ECO:0000256" key="1">
    <source>
        <dbReference type="SAM" id="MobiDB-lite"/>
    </source>
</evidence>
<proteinExistence type="predicted"/>
<organism evidence="2 3">
    <name type="scientific">Cytospora mali</name>
    <name type="common">Apple Valsa canker fungus</name>
    <name type="synonym">Valsa mali</name>
    <dbReference type="NCBI Taxonomy" id="578113"/>
    <lineage>
        <taxon>Eukaryota</taxon>
        <taxon>Fungi</taxon>
        <taxon>Dikarya</taxon>
        <taxon>Ascomycota</taxon>
        <taxon>Pezizomycotina</taxon>
        <taxon>Sordariomycetes</taxon>
        <taxon>Sordariomycetidae</taxon>
        <taxon>Diaporthales</taxon>
        <taxon>Cytosporaceae</taxon>
        <taxon>Cytospora</taxon>
    </lineage>
</organism>
<reference evidence="3" key="1">
    <citation type="submission" date="2014-12" db="EMBL/GenBank/DDBJ databases">
        <title>Genome Sequence of Valsa Canker Pathogens Uncovers a Specific Adaption of Colonization on Woody Bark.</title>
        <authorList>
            <person name="Yin Z."/>
            <person name="Liu H."/>
            <person name="Gao X."/>
            <person name="Li Z."/>
            <person name="Song N."/>
            <person name="Ke X."/>
            <person name="Dai Q."/>
            <person name="Wu Y."/>
            <person name="Sun Y."/>
            <person name="Xu J.-R."/>
            <person name="Kang Z.K."/>
            <person name="Wang L."/>
            <person name="Huang L."/>
        </authorList>
    </citation>
    <scope>NUCLEOTIDE SEQUENCE [LARGE SCALE GENOMIC DNA]</scope>
    <source>
        <strain evidence="3">SXYL134</strain>
    </source>
</reference>
<protein>
    <submittedName>
        <fullName evidence="2">Uncharacterized protein</fullName>
    </submittedName>
</protein>
<accession>A0A194UYI9</accession>
<keyword evidence="3" id="KW-1185">Reference proteome</keyword>